<dbReference type="CDD" id="cd00354">
    <property type="entry name" value="FBPase"/>
    <property type="match status" value="1"/>
</dbReference>
<organism evidence="13 14">
    <name type="scientific">Colwellia psychrerythraea</name>
    <name type="common">Vibrio psychroerythus</name>
    <dbReference type="NCBI Taxonomy" id="28229"/>
    <lineage>
        <taxon>Bacteria</taxon>
        <taxon>Pseudomonadati</taxon>
        <taxon>Pseudomonadota</taxon>
        <taxon>Gammaproteobacteria</taxon>
        <taxon>Alteromonadales</taxon>
        <taxon>Colwelliaceae</taxon>
        <taxon>Colwellia</taxon>
    </lineage>
</organism>
<protein>
    <recommendedName>
        <fullName evidence="9">Fructose-1,6-bisphosphatase class 1</fullName>
        <shortName evidence="9">FBPase class 1</shortName>
        <ecNumber evidence="9">3.1.3.11</ecNumber>
    </recommendedName>
    <alternativeName>
        <fullName evidence="9">D-fructose-1,6-bisphosphate 1-phosphohydrolase class 1</fullName>
    </alternativeName>
</protein>
<dbReference type="EC" id="3.1.3.11" evidence="9"/>
<keyword evidence="5 9" id="KW-0378">Hydrolase</keyword>
<dbReference type="InterPro" id="IPR044015">
    <property type="entry name" value="FBPase_C_dom"/>
</dbReference>
<feature type="binding site" evidence="9">
    <location>
        <position position="284"/>
    </location>
    <ligand>
        <name>substrate</name>
    </ligand>
</feature>
<feature type="binding site" evidence="9">
    <location>
        <position position="125"/>
    </location>
    <ligand>
        <name>Mg(2+)</name>
        <dbReference type="ChEBI" id="CHEBI:18420"/>
        <label>1</label>
    </ligand>
</feature>
<accession>A0A099KWU0</accession>
<dbReference type="GO" id="GO:0005829">
    <property type="term" value="C:cytosol"/>
    <property type="evidence" value="ECO:0007669"/>
    <property type="project" value="TreeGrafter"/>
</dbReference>
<sequence length="342" mass="37964">MTDRFNLNLANPLLSNLGNLMQRLAPALRQDNVPLDLISLIKTILAATKEISFRVSQGHLGDVMGSTLDENIQGEVQKQLDVVANELFKDILLESGFVKAISSEEEDHSVAGDENGKYIVSFDPLDGSSNIDINSLIGTIFSIHEAPKDMAAGDDDMFKQSGNKQVCAGYVLYGPSTMLVMTTGSGTHFYVLDRTHGGFLLVERNVQVPVDTNEFAINMSNQRFWQAPMQNYIADLIAGDTGPREKNFNMRWIAAMVGDIHRVLCRGGIFTYPADSKKPEQPYKLRLMYEANPMAFLLEQAGGLAMTSQGRIMDIEPESIHQRVEVIMGSKNEVEKCLSYYK</sequence>
<dbReference type="InterPro" id="IPR033391">
    <property type="entry name" value="FBPase_N"/>
</dbReference>
<evidence type="ECO:0000259" key="11">
    <source>
        <dbReference type="Pfam" id="PF00316"/>
    </source>
</evidence>
<feature type="binding site" evidence="9">
    <location>
        <position position="123"/>
    </location>
    <ligand>
        <name>Mg(2+)</name>
        <dbReference type="ChEBI" id="CHEBI:18420"/>
        <label>1</label>
    </ligand>
</feature>
<dbReference type="InterPro" id="IPR028343">
    <property type="entry name" value="FBPtase"/>
</dbReference>
<evidence type="ECO:0000256" key="3">
    <source>
        <dbReference type="ARBA" id="ARBA00022490"/>
    </source>
</evidence>
<dbReference type="Pfam" id="PF00316">
    <property type="entry name" value="FBPase"/>
    <property type="match status" value="1"/>
</dbReference>
<evidence type="ECO:0000256" key="10">
    <source>
        <dbReference type="RuleBase" id="RU000508"/>
    </source>
</evidence>
<keyword evidence="4 9" id="KW-0479">Metal-binding</keyword>
<proteinExistence type="inferred from homology"/>
<evidence type="ECO:0000313" key="14">
    <source>
        <dbReference type="Proteomes" id="UP000029843"/>
    </source>
</evidence>
<feature type="domain" description="Fructose-1-6-bisphosphatase class 1 C-terminal" evidence="12">
    <location>
        <begin position="209"/>
        <end position="341"/>
    </location>
</feature>
<name>A0A099KWU0_COLPS</name>
<dbReference type="GO" id="GO:0006094">
    <property type="term" value="P:gluconeogenesis"/>
    <property type="evidence" value="ECO:0007669"/>
    <property type="project" value="UniProtKB-UniRule"/>
</dbReference>
<evidence type="ECO:0000256" key="1">
    <source>
        <dbReference type="ARBA" id="ARBA00001273"/>
    </source>
</evidence>
<keyword evidence="3 9" id="KW-0963">Cytoplasm</keyword>
<comment type="subcellular location">
    <subcellularLocation>
        <location evidence="9">Cytoplasm</location>
    </subcellularLocation>
</comment>
<evidence type="ECO:0000256" key="9">
    <source>
        <dbReference type="HAMAP-Rule" id="MF_01855"/>
    </source>
</evidence>
<feature type="binding site" evidence="9">
    <location>
        <position position="126"/>
    </location>
    <ligand>
        <name>Mg(2+)</name>
        <dbReference type="ChEBI" id="CHEBI:18420"/>
        <label>2</label>
    </ligand>
</feature>
<evidence type="ECO:0000313" key="13">
    <source>
        <dbReference type="EMBL" id="KGJ94352.1"/>
    </source>
</evidence>
<dbReference type="Proteomes" id="UP000029843">
    <property type="component" value="Unassembled WGS sequence"/>
</dbReference>
<dbReference type="EMBL" id="JQED01000005">
    <property type="protein sequence ID" value="KGJ94352.1"/>
    <property type="molecule type" value="Genomic_DNA"/>
</dbReference>
<dbReference type="GO" id="GO:0006002">
    <property type="term" value="P:fructose 6-phosphate metabolic process"/>
    <property type="evidence" value="ECO:0007669"/>
    <property type="project" value="TreeGrafter"/>
</dbReference>
<feature type="binding site" evidence="9">
    <location>
        <position position="218"/>
    </location>
    <ligand>
        <name>substrate</name>
    </ligand>
</feature>
<dbReference type="SUPFAM" id="SSF56655">
    <property type="entry name" value="Carbohydrate phosphatase"/>
    <property type="match status" value="1"/>
</dbReference>
<dbReference type="Gene3D" id="3.40.190.80">
    <property type="match status" value="1"/>
</dbReference>
<evidence type="ECO:0000256" key="7">
    <source>
        <dbReference type="ARBA" id="ARBA00023277"/>
    </source>
</evidence>
<evidence type="ECO:0000259" key="12">
    <source>
        <dbReference type="Pfam" id="PF18913"/>
    </source>
</evidence>
<dbReference type="HAMAP" id="MF_01855">
    <property type="entry name" value="FBPase_class1"/>
    <property type="match status" value="1"/>
</dbReference>
<dbReference type="NCBIfam" id="NF006780">
    <property type="entry name" value="PRK09293.1-4"/>
    <property type="match status" value="1"/>
</dbReference>
<dbReference type="PRINTS" id="PR00115">
    <property type="entry name" value="F16BPHPHTASE"/>
</dbReference>
<dbReference type="GO" id="GO:0006000">
    <property type="term" value="P:fructose metabolic process"/>
    <property type="evidence" value="ECO:0007669"/>
    <property type="project" value="TreeGrafter"/>
</dbReference>
<reference evidence="13 14" key="1">
    <citation type="submission" date="2014-08" db="EMBL/GenBank/DDBJ databases">
        <title>Genomic and Phenotypic Diversity of Colwellia psychrerythraea strains from Disparate Marine Basins.</title>
        <authorList>
            <person name="Techtmann S.M."/>
            <person name="Stelling S.C."/>
            <person name="Utturkar S.M."/>
            <person name="Alshibli N."/>
            <person name="Harris A."/>
            <person name="Brown S.D."/>
            <person name="Hazen T.C."/>
        </authorList>
    </citation>
    <scope>NUCLEOTIDE SEQUENCE [LARGE SCALE GENOMIC DNA]</scope>
    <source>
        <strain evidence="13 14">ND2E</strain>
    </source>
</reference>
<feature type="domain" description="Fructose-1-6-bisphosphatase class I N-terminal" evidence="11">
    <location>
        <begin position="34"/>
        <end position="203"/>
    </location>
</feature>
<dbReference type="PATRIC" id="fig|28229.4.peg.544"/>
<dbReference type="GO" id="GO:0042132">
    <property type="term" value="F:fructose 1,6-bisphosphate 1-phosphatase activity"/>
    <property type="evidence" value="ECO:0007669"/>
    <property type="project" value="UniProtKB-UniRule"/>
</dbReference>
<gene>
    <name evidence="9" type="primary">fbp</name>
    <name evidence="13" type="ORF">ND2E_1541</name>
</gene>
<dbReference type="PIRSF" id="PIRSF500210">
    <property type="entry name" value="FBPtase"/>
    <property type="match status" value="1"/>
</dbReference>
<dbReference type="PIRSF" id="PIRSF000904">
    <property type="entry name" value="FBPtase_SBPase"/>
    <property type="match status" value="1"/>
</dbReference>
<comment type="catalytic activity">
    <reaction evidence="1 9">
        <text>beta-D-fructose 1,6-bisphosphate + H2O = beta-D-fructose 6-phosphate + phosphate</text>
        <dbReference type="Rhea" id="RHEA:11064"/>
        <dbReference type="ChEBI" id="CHEBI:15377"/>
        <dbReference type="ChEBI" id="CHEBI:32966"/>
        <dbReference type="ChEBI" id="CHEBI:43474"/>
        <dbReference type="ChEBI" id="CHEBI:57634"/>
        <dbReference type="EC" id="3.1.3.11"/>
    </reaction>
</comment>
<dbReference type="GO" id="GO:0000287">
    <property type="term" value="F:magnesium ion binding"/>
    <property type="evidence" value="ECO:0007669"/>
    <property type="project" value="UniProtKB-UniRule"/>
</dbReference>
<evidence type="ECO:0000256" key="6">
    <source>
        <dbReference type="ARBA" id="ARBA00022842"/>
    </source>
</evidence>
<feature type="binding site" evidence="9">
    <location>
        <begin position="126"/>
        <end position="129"/>
    </location>
    <ligand>
        <name>substrate</name>
    </ligand>
</feature>
<feature type="binding site" evidence="9">
    <location>
        <position position="104"/>
    </location>
    <ligand>
        <name>Mg(2+)</name>
        <dbReference type="ChEBI" id="CHEBI:18420"/>
        <label>1</label>
    </ligand>
</feature>
<comment type="similarity">
    <text evidence="2 9 10">Belongs to the FBPase class 1 family.</text>
</comment>
<dbReference type="InterPro" id="IPR000146">
    <property type="entry name" value="FBPase_class-1"/>
</dbReference>
<evidence type="ECO:0000256" key="8">
    <source>
        <dbReference type="ARBA" id="ARBA00024331"/>
    </source>
</evidence>
<comment type="subunit">
    <text evidence="9">Homotetramer.</text>
</comment>
<keyword evidence="7 9" id="KW-0119">Carbohydrate metabolism</keyword>
<dbReference type="FunFam" id="3.40.190.80:FF:000011">
    <property type="entry name" value="Fructose-1,6-bisphosphatase class 1"/>
    <property type="match status" value="1"/>
</dbReference>
<dbReference type="Pfam" id="PF18913">
    <property type="entry name" value="FBPase_C"/>
    <property type="match status" value="1"/>
</dbReference>
<comment type="cofactor">
    <cofactor evidence="9">
        <name>Mg(2+)</name>
        <dbReference type="ChEBI" id="CHEBI:18420"/>
    </cofactor>
    <text evidence="9">Binds 2 magnesium ions per subunit.</text>
</comment>
<dbReference type="GO" id="GO:0030388">
    <property type="term" value="P:fructose 1,6-bisphosphate metabolic process"/>
    <property type="evidence" value="ECO:0007669"/>
    <property type="project" value="TreeGrafter"/>
</dbReference>
<comment type="caution">
    <text evidence="13">The sequence shown here is derived from an EMBL/GenBank/DDBJ whole genome shotgun (WGS) entry which is preliminary data.</text>
</comment>
<dbReference type="PANTHER" id="PTHR11556:SF35">
    <property type="entry name" value="SEDOHEPTULOSE-1,7-BISPHOSPHATASE, CHLOROPLASTIC"/>
    <property type="match status" value="1"/>
</dbReference>
<feature type="binding site" evidence="9">
    <location>
        <position position="123"/>
    </location>
    <ligand>
        <name>Mg(2+)</name>
        <dbReference type="ChEBI" id="CHEBI:18420"/>
        <label>2</label>
    </ligand>
</feature>
<keyword evidence="6 9" id="KW-0460">Magnesium</keyword>
<dbReference type="PANTHER" id="PTHR11556">
    <property type="entry name" value="FRUCTOSE-1,6-BISPHOSPHATASE-RELATED"/>
    <property type="match status" value="1"/>
</dbReference>
<feature type="binding site" evidence="9">
    <location>
        <position position="290"/>
    </location>
    <ligand>
        <name>Mg(2+)</name>
        <dbReference type="ChEBI" id="CHEBI:18420"/>
        <label>2</label>
    </ligand>
</feature>
<dbReference type="GO" id="GO:0005986">
    <property type="term" value="P:sucrose biosynthetic process"/>
    <property type="evidence" value="ECO:0007669"/>
    <property type="project" value="TreeGrafter"/>
</dbReference>
<evidence type="ECO:0000256" key="5">
    <source>
        <dbReference type="ARBA" id="ARBA00022801"/>
    </source>
</evidence>
<evidence type="ECO:0000256" key="4">
    <source>
        <dbReference type="ARBA" id="ARBA00022723"/>
    </source>
</evidence>
<comment type="caution">
    <text evidence="9">Lacks conserved residue(s) required for the propagation of feature annotation.</text>
</comment>
<evidence type="ECO:0000256" key="2">
    <source>
        <dbReference type="ARBA" id="ARBA00010941"/>
    </source>
</evidence>
<dbReference type="AlphaFoldDB" id="A0A099KWU0"/>
<dbReference type="Gene3D" id="3.30.540.10">
    <property type="entry name" value="Fructose-1,6-Bisphosphatase, subunit A, domain 1"/>
    <property type="match status" value="1"/>
</dbReference>
<dbReference type="NCBIfam" id="NF006779">
    <property type="entry name" value="PRK09293.1-3"/>
    <property type="match status" value="1"/>
</dbReference>
<comment type="pathway">
    <text evidence="8">Carbohydrate biosynthesis.</text>
</comment>